<dbReference type="OrthoDB" id="1523003at2"/>
<evidence type="ECO:0000256" key="2">
    <source>
        <dbReference type="ARBA" id="ARBA00022723"/>
    </source>
</evidence>
<organism evidence="6 7">
    <name type="scientific">Winogradskyella aurantia</name>
    <dbReference type="NCBI Taxonomy" id="1915063"/>
    <lineage>
        <taxon>Bacteria</taxon>
        <taxon>Pseudomonadati</taxon>
        <taxon>Bacteroidota</taxon>
        <taxon>Flavobacteriia</taxon>
        <taxon>Flavobacteriales</taxon>
        <taxon>Flavobacteriaceae</taxon>
        <taxon>Winogradskyella</taxon>
    </lineage>
</organism>
<dbReference type="AlphaFoldDB" id="A0A265UZZ2"/>
<dbReference type="GO" id="GO:0016788">
    <property type="term" value="F:hydrolase activity, acting on ester bonds"/>
    <property type="evidence" value="ECO:0007669"/>
    <property type="project" value="InterPro"/>
</dbReference>
<evidence type="ECO:0000256" key="4">
    <source>
        <dbReference type="ARBA" id="ARBA00022833"/>
    </source>
</evidence>
<gene>
    <name evidence="6" type="ORF">CA834_01755</name>
</gene>
<dbReference type="RefSeq" id="WP_094966940.1">
    <property type="nucleotide sequence ID" value="NZ_NGJN01000001.1"/>
</dbReference>
<dbReference type="InterPro" id="IPR050178">
    <property type="entry name" value="AspA/AstE_fam"/>
</dbReference>
<feature type="domain" description="Succinylglutamate desuccinylase/Aspartoacylase catalytic" evidence="5">
    <location>
        <begin position="28"/>
        <end position="158"/>
    </location>
</feature>
<evidence type="ECO:0000313" key="7">
    <source>
        <dbReference type="Proteomes" id="UP000216840"/>
    </source>
</evidence>
<protein>
    <submittedName>
        <fullName evidence="6">Aspartoacylase</fullName>
    </submittedName>
</protein>
<dbReference type="EMBL" id="NGJN01000001">
    <property type="protein sequence ID" value="OZV70866.1"/>
    <property type="molecule type" value="Genomic_DNA"/>
</dbReference>
<dbReference type="InterPro" id="IPR055438">
    <property type="entry name" value="AstE_AspA_cat"/>
</dbReference>
<dbReference type="GO" id="GO:0046872">
    <property type="term" value="F:metal ion binding"/>
    <property type="evidence" value="ECO:0007669"/>
    <property type="project" value="UniProtKB-KW"/>
</dbReference>
<dbReference type="PANTHER" id="PTHR15162">
    <property type="entry name" value="ASPARTOACYLASE"/>
    <property type="match status" value="1"/>
</dbReference>
<evidence type="ECO:0000256" key="1">
    <source>
        <dbReference type="ARBA" id="ARBA00001947"/>
    </source>
</evidence>
<dbReference type="Pfam" id="PF24827">
    <property type="entry name" value="AstE_AspA_cat"/>
    <property type="match status" value="1"/>
</dbReference>
<evidence type="ECO:0000259" key="5">
    <source>
        <dbReference type="Pfam" id="PF24827"/>
    </source>
</evidence>
<keyword evidence="7" id="KW-1185">Reference proteome</keyword>
<sequence>MQVGLKEQKQKLVASKRVFHHIKGDLTGSTLVFFAGIHGNEFAGVHALNKALKTIKKADIKGEVYGVYGNIEALKLKKRYITSDLNRMWTTSQLNKLETKEHLTFEDREQKELFEFINQILSNSQQPVYFIDLHTTSSKTLPFITINDAMINRKFSKCFPVPIVLGIEEYLEGPLLSYLNTKGYLSIGYEAGQHTDPQAVKNCEAFIHLVLNCSGVLQQPVHKNLKVYEEHLKNASKGVSCVFEVIEKHHIQPGEQFKMRDGFISFQNISKDTLLAYSNGQPVYAQHKAKLFMPLYQKSGNDGFFIIRSIPPIFLKLSQLLRKIKADVLLTWLPGIAWHDKQQGILRANLRVTRFMAKSIFHLFGYRNKQLDKTHMLLYNRERVSKKEMYYKEPWY</sequence>
<dbReference type="GO" id="GO:0005829">
    <property type="term" value="C:cytosol"/>
    <property type="evidence" value="ECO:0007669"/>
    <property type="project" value="TreeGrafter"/>
</dbReference>
<keyword evidence="3" id="KW-0378">Hydrolase</keyword>
<dbReference type="Gene3D" id="3.40.630.10">
    <property type="entry name" value="Zn peptidases"/>
    <property type="match status" value="1"/>
</dbReference>
<keyword evidence="2" id="KW-0479">Metal-binding</keyword>
<dbReference type="PANTHER" id="PTHR15162:SF7">
    <property type="entry name" value="SUCCINYLGLUTAMATE DESUCCINYLASE"/>
    <property type="match status" value="1"/>
</dbReference>
<proteinExistence type="predicted"/>
<evidence type="ECO:0000313" key="6">
    <source>
        <dbReference type="EMBL" id="OZV70866.1"/>
    </source>
</evidence>
<reference evidence="6 7" key="1">
    <citation type="submission" date="2017-05" db="EMBL/GenBank/DDBJ databases">
        <title>The draft genome sequence of Idiomarina salinarum WNB302.</title>
        <authorList>
            <person name="Sun Y."/>
            <person name="Chen B."/>
            <person name="Du Z."/>
        </authorList>
    </citation>
    <scope>NUCLEOTIDE SEQUENCE [LARGE SCALE GENOMIC DNA]</scope>
    <source>
        <strain evidence="6 7">WNB302</strain>
    </source>
</reference>
<comment type="caution">
    <text evidence="6">The sequence shown here is derived from an EMBL/GenBank/DDBJ whole genome shotgun (WGS) entry which is preliminary data.</text>
</comment>
<name>A0A265UZZ2_9FLAO</name>
<evidence type="ECO:0000256" key="3">
    <source>
        <dbReference type="ARBA" id="ARBA00022801"/>
    </source>
</evidence>
<dbReference type="Proteomes" id="UP000216840">
    <property type="component" value="Unassembled WGS sequence"/>
</dbReference>
<comment type="cofactor">
    <cofactor evidence="1">
        <name>Zn(2+)</name>
        <dbReference type="ChEBI" id="CHEBI:29105"/>
    </cofactor>
</comment>
<dbReference type="SUPFAM" id="SSF53187">
    <property type="entry name" value="Zn-dependent exopeptidases"/>
    <property type="match status" value="1"/>
</dbReference>
<accession>A0A265UZZ2</accession>
<keyword evidence="4" id="KW-0862">Zinc</keyword>